<proteinExistence type="predicted"/>
<evidence type="ECO:0000313" key="3">
    <source>
        <dbReference type="Proteomes" id="UP000037035"/>
    </source>
</evidence>
<dbReference type="EMBL" id="LAVV01006681">
    <property type="protein sequence ID" value="KNZ58806.1"/>
    <property type="molecule type" value="Genomic_DNA"/>
</dbReference>
<dbReference type="AlphaFoldDB" id="A0A0L6VDF3"/>
<accession>A0A0L6VDF3</accession>
<evidence type="ECO:0000256" key="1">
    <source>
        <dbReference type="SAM" id="MobiDB-lite"/>
    </source>
</evidence>
<reference evidence="2 3" key="1">
    <citation type="submission" date="2015-08" db="EMBL/GenBank/DDBJ databases">
        <title>Next Generation Sequencing and Analysis of the Genome of Puccinia sorghi L Schw, the Causal Agent of Maize Common Rust.</title>
        <authorList>
            <person name="Rochi L."/>
            <person name="Burguener G."/>
            <person name="Darino M."/>
            <person name="Turjanski A."/>
            <person name="Kreff E."/>
            <person name="Dieguez M.J."/>
            <person name="Sacco F."/>
        </authorList>
    </citation>
    <scope>NUCLEOTIDE SEQUENCE [LARGE SCALE GENOMIC DNA]</scope>
    <source>
        <strain evidence="2 3">RO10H11247</strain>
    </source>
</reference>
<dbReference type="OrthoDB" id="1728030at2759"/>
<feature type="compositionally biased region" description="Basic and acidic residues" evidence="1">
    <location>
        <begin position="91"/>
        <end position="112"/>
    </location>
</feature>
<protein>
    <recommendedName>
        <fullName evidence="4">DUF4219 domain-containing protein</fullName>
    </recommendedName>
</protein>
<feature type="region of interest" description="Disordered" evidence="1">
    <location>
        <begin position="69"/>
        <end position="125"/>
    </location>
</feature>
<name>A0A0L6VDF3_9BASI</name>
<dbReference type="Proteomes" id="UP000037035">
    <property type="component" value="Unassembled WGS sequence"/>
</dbReference>
<dbReference type="VEuPathDB" id="FungiDB:VP01_185g8"/>
<sequence>MADNEGGSSKPNIPKLDDTNYLHWSMRMKAHLRHKGLTKYITEAPAALVGAAADAVNKKHAETSDTAAALMHESKKGKKKKRGPYCAPGKHNPEATSHDADHCWQLHPEQRPPTKLAGSHSGQTPTTQLVEVEDGHESEVSLLLTEAASKPTVLDSGATHHLVNNPDAF</sequence>
<organism evidence="2 3">
    <name type="scientific">Puccinia sorghi</name>
    <dbReference type="NCBI Taxonomy" id="27349"/>
    <lineage>
        <taxon>Eukaryota</taxon>
        <taxon>Fungi</taxon>
        <taxon>Dikarya</taxon>
        <taxon>Basidiomycota</taxon>
        <taxon>Pucciniomycotina</taxon>
        <taxon>Pucciniomycetes</taxon>
        <taxon>Pucciniales</taxon>
        <taxon>Pucciniaceae</taxon>
        <taxon>Puccinia</taxon>
    </lineage>
</organism>
<evidence type="ECO:0000313" key="2">
    <source>
        <dbReference type="EMBL" id="KNZ58806.1"/>
    </source>
</evidence>
<comment type="caution">
    <text evidence="2">The sequence shown here is derived from an EMBL/GenBank/DDBJ whole genome shotgun (WGS) entry which is preliminary data.</text>
</comment>
<keyword evidence="3" id="KW-1185">Reference proteome</keyword>
<gene>
    <name evidence="2" type="ORF">VP01_185g8</name>
</gene>
<evidence type="ECO:0008006" key="4">
    <source>
        <dbReference type="Google" id="ProtNLM"/>
    </source>
</evidence>